<proteinExistence type="predicted"/>
<evidence type="ECO:0000313" key="3">
    <source>
        <dbReference type="Proteomes" id="UP001469553"/>
    </source>
</evidence>
<feature type="domain" description="REJ" evidence="1">
    <location>
        <begin position="1"/>
        <end position="119"/>
    </location>
</feature>
<protein>
    <recommendedName>
        <fullName evidence="1">REJ domain-containing protein</fullName>
    </recommendedName>
</protein>
<gene>
    <name evidence="2" type="ORF">AMECASPLE_022105</name>
</gene>
<reference evidence="2 3" key="1">
    <citation type="submission" date="2021-06" db="EMBL/GenBank/DDBJ databases">
        <authorList>
            <person name="Palmer J.M."/>
        </authorList>
    </citation>
    <scope>NUCLEOTIDE SEQUENCE [LARGE SCALE GENOMIC DNA]</scope>
    <source>
        <strain evidence="2 3">AS_MEX2019</strain>
        <tissue evidence="2">Muscle</tissue>
    </source>
</reference>
<organism evidence="2 3">
    <name type="scientific">Ameca splendens</name>
    <dbReference type="NCBI Taxonomy" id="208324"/>
    <lineage>
        <taxon>Eukaryota</taxon>
        <taxon>Metazoa</taxon>
        <taxon>Chordata</taxon>
        <taxon>Craniata</taxon>
        <taxon>Vertebrata</taxon>
        <taxon>Euteleostomi</taxon>
        <taxon>Actinopterygii</taxon>
        <taxon>Neopterygii</taxon>
        <taxon>Teleostei</taxon>
        <taxon>Neoteleostei</taxon>
        <taxon>Acanthomorphata</taxon>
        <taxon>Ovalentaria</taxon>
        <taxon>Atherinomorphae</taxon>
        <taxon>Cyprinodontiformes</taxon>
        <taxon>Goodeidae</taxon>
        <taxon>Ameca</taxon>
    </lineage>
</organism>
<dbReference type="PROSITE" id="PS51111">
    <property type="entry name" value="REJ"/>
    <property type="match status" value="1"/>
</dbReference>
<evidence type="ECO:0000259" key="1">
    <source>
        <dbReference type="PROSITE" id="PS51111"/>
    </source>
</evidence>
<comment type="caution">
    <text evidence="2">The sequence shown here is derived from an EMBL/GenBank/DDBJ whole genome shotgun (WGS) entry which is preliminary data.</text>
</comment>
<evidence type="ECO:0000313" key="2">
    <source>
        <dbReference type="EMBL" id="MEQ2292330.1"/>
    </source>
</evidence>
<dbReference type="InterPro" id="IPR014010">
    <property type="entry name" value="REJ_dom"/>
</dbReference>
<name>A0ABV0YEU1_9TELE</name>
<feature type="non-terminal residue" evidence="2">
    <location>
        <position position="155"/>
    </location>
</feature>
<keyword evidence="3" id="KW-1185">Reference proteome</keyword>
<dbReference type="EMBL" id="JAHRIP010030163">
    <property type="protein sequence ID" value="MEQ2292330.1"/>
    <property type="molecule type" value="Genomic_DNA"/>
</dbReference>
<sequence length="155" mass="16858">MSTKDKEEVVSAASIIVEGVGKILEYSSNKNISDALLDALSITQSALLKTMKVNEGPTIIQQPHITLFVKRVTRESLTTESMTVNLSSQPTFSLPRLPTNMFPSEEPVDVRMLGLDKNPFSWNEKGNISGPIGGLSLTRQDGSGIPVENLSKDIE</sequence>
<dbReference type="Proteomes" id="UP001469553">
    <property type="component" value="Unassembled WGS sequence"/>
</dbReference>
<accession>A0ABV0YEU1</accession>